<protein>
    <recommendedName>
        <fullName evidence="5">Tyr recombinase domain-containing protein</fullName>
    </recommendedName>
</protein>
<dbReference type="GO" id="GO:0015074">
    <property type="term" value="P:DNA integration"/>
    <property type="evidence" value="ECO:0007669"/>
    <property type="project" value="UniProtKB-KW"/>
</dbReference>
<evidence type="ECO:0000313" key="7">
    <source>
        <dbReference type="EMBL" id="PLR20543.1"/>
    </source>
</evidence>
<keyword evidence="9" id="KW-1185">Reference proteome</keyword>
<feature type="domain" description="Tyr recombinase" evidence="5">
    <location>
        <begin position="177"/>
        <end position="362"/>
    </location>
</feature>
<dbReference type="Pfam" id="PF00589">
    <property type="entry name" value="Phage_integrase"/>
    <property type="match status" value="1"/>
</dbReference>
<evidence type="ECO:0000259" key="5">
    <source>
        <dbReference type="PROSITE" id="PS51898"/>
    </source>
</evidence>
<keyword evidence="2" id="KW-0229">DNA integration</keyword>
<evidence type="ECO:0000256" key="2">
    <source>
        <dbReference type="ARBA" id="ARBA00022908"/>
    </source>
</evidence>
<keyword evidence="4" id="KW-0233">DNA recombination</keyword>
<dbReference type="SUPFAM" id="SSF56349">
    <property type="entry name" value="DNA breaking-rejoining enzymes"/>
    <property type="match status" value="1"/>
</dbReference>
<evidence type="ECO:0000256" key="3">
    <source>
        <dbReference type="ARBA" id="ARBA00023125"/>
    </source>
</evidence>
<dbReference type="Gene3D" id="1.10.443.10">
    <property type="entry name" value="Intergrase catalytic core"/>
    <property type="match status" value="1"/>
</dbReference>
<gene>
    <name evidence="6" type="ORF">C1707_23455</name>
    <name evidence="7" type="ORF">CFHF_02100</name>
</gene>
<dbReference type="Gene3D" id="1.10.150.130">
    <property type="match status" value="1"/>
</dbReference>
<dbReference type="EMBL" id="CP026100">
    <property type="protein sequence ID" value="AYV48975.1"/>
    <property type="molecule type" value="Genomic_DNA"/>
</dbReference>
<dbReference type="PROSITE" id="PS51898">
    <property type="entry name" value="TYR_RECOMBINASE"/>
    <property type="match status" value="1"/>
</dbReference>
<dbReference type="GO" id="GO:0003677">
    <property type="term" value="F:DNA binding"/>
    <property type="evidence" value="ECO:0007669"/>
    <property type="project" value="UniProtKB-KW"/>
</dbReference>
<dbReference type="GO" id="GO:0006310">
    <property type="term" value="P:DNA recombination"/>
    <property type="evidence" value="ECO:0007669"/>
    <property type="project" value="UniProtKB-KW"/>
</dbReference>
<comment type="similarity">
    <text evidence="1">Belongs to the 'phage' integrase family.</text>
</comment>
<evidence type="ECO:0000313" key="9">
    <source>
        <dbReference type="Proteomes" id="UP000281192"/>
    </source>
</evidence>
<evidence type="ECO:0000256" key="1">
    <source>
        <dbReference type="ARBA" id="ARBA00008857"/>
    </source>
</evidence>
<sequence>MKRCTLGLPHAHRVMNRSSNGTVRIYWYRTRGGEQIGKFVGASYAEAIALETAGAQEVIAAYARKPERPEANAATLRGVIVRYKASPTGFLRLADKTKVNWRRSLDLIDAKFGNLTTKAVSAKGVKKAMIAWRDGFKDTPRQADAHMTVLKRLLSWAVENEEIEKNPIERVEGIYKSNRAALIVEPDALEAILERATPEAQLAIRFAAATGVRREDLCEIEWSFLRENHLLFPTNKSSGRKIVRVPLLGEAWAVVEELKKQREQAIAEGRVPSAFMFVTDRKTPWKPDSLTQAFARAAKAAGVVGRRLNDLRGTAITKFVVAGFDNDTIADIVGWEVTRVANIRKHYVDSWNVAERLMQQLERSRQTG</sequence>
<reference evidence="7 8" key="1">
    <citation type="submission" date="2017-12" db="EMBL/GenBank/DDBJ databases">
        <title>The genome sequence of Caulobacter flavus CGMCC1 15093.</title>
        <authorList>
            <person name="Gao J."/>
            <person name="Mao X."/>
            <person name="Sun J."/>
        </authorList>
    </citation>
    <scope>NUCLEOTIDE SEQUENCE [LARGE SCALE GENOMIC DNA]</scope>
    <source>
        <strain evidence="7 8">CGMCC1 15093</strain>
    </source>
</reference>
<proteinExistence type="inferred from homology"/>
<evidence type="ECO:0000313" key="8">
    <source>
        <dbReference type="Proteomes" id="UP000234483"/>
    </source>
</evidence>
<dbReference type="Proteomes" id="UP000234483">
    <property type="component" value="Unassembled WGS sequence"/>
</dbReference>
<dbReference type="KEGG" id="cfh:C1707_23455"/>
<dbReference type="PANTHER" id="PTHR30629:SF2">
    <property type="entry name" value="PROPHAGE INTEGRASE INTS-RELATED"/>
    <property type="match status" value="1"/>
</dbReference>
<reference evidence="6 9" key="2">
    <citation type="submission" date="2018-01" db="EMBL/GenBank/DDBJ databases">
        <title>Complete genome sequence of Caulobacter flavus RHGG3.</title>
        <authorList>
            <person name="Yang E."/>
        </authorList>
    </citation>
    <scope>NUCLEOTIDE SEQUENCE [LARGE SCALE GENOMIC DNA]</scope>
    <source>
        <strain evidence="6 9">RHGG3</strain>
    </source>
</reference>
<accession>A0A2N5D3C5</accession>
<dbReference type="PANTHER" id="PTHR30629">
    <property type="entry name" value="PROPHAGE INTEGRASE"/>
    <property type="match status" value="1"/>
</dbReference>
<dbReference type="InterPro" id="IPR013762">
    <property type="entry name" value="Integrase-like_cat_sf"/>
</dbReference>
<dbReference type="InterPro" id="IPR010998">
    <property type="entry name" value="Integrase_recombinase_N"/>
</dbReference>
<dbReference type="OrthoDB" id="8201432at2"/>
<dbReference type="InterPro" id="IPR050808">
    <property type="entry name" value="Phage_Integrase"/>
</dbReference>
<evidence type="ECO:0000313" key="6">
    <source>
        <dbReference type="EMBL" id="AYV48975.1"/>
    </source>
</evidence>
<name>A0A2N5D3C5_9CAUL</name>
<dbReference type="InterPro" id="IPR011010">
    <property type="entry name" value="DNA_brk_join_enz"/>
</dbReference>
<dbReference type="EMBL" id="PJRQ01000006">
    <property type="protein sequence ID" value="PLR20543.1"/>
    <property type="molecule type" value="Genomic_DNA"/>
</dbReference>
<organism evidence="7 8">
    <name type="scientific">Caulobacter flavus</name>
    <dbReference type="NCBI Taxonomy" id="1679497"/>
    <lineage>
        <taxon>Bacteria</taxon>
        <taxon>Pseudomonadati</taxon>
        <taxon>Pseudomonadota</taxon>
        <taxon>Alphaproteobacteria</taxon>
        <taxon>Caulobacterales</taxon>
        <taxon>Caulobacteraceae</taxon>
        <taxon>Caulobacter</taxon>
    </lineage>
</organism>
<evidence type="ECO:0000256" key="4">
    <source>
        <dbReference type="ARBA" id="ARBA00023172"/>
    </source>
</evidence>
<dbReference type="InterPro" id="IPR002104">
    <property type="entry name" value="Integrase_catalytic"/>
</dbReference>
<dbReference type="AlphaFoldDB" id="A0A2N5D3C5"/>
<dbReference type="Proteomes" id="UP000281192">
    <property type="component" value="Chromosome"/>
</dbReference>
<keyword evidence="3" id="KW-0238">DNA-binding</keyword>